<comment type="caution">
    <text evidence="1">The sequence shown here is derived from an EMBL/GenBank/DDBJ whole genome shotgun (WGS) entry which is preliminary data.</text>
</comment>
<dbReference type="EMBL" id="WMET01000006">
    <property type="protein sequence ID" value="MYL21704.1"/>
    <property type="molecule type" value="Genomic_DNA"/>
</dbReference>
<dbReference type="Proteomes" id="UP000460949">
    <property type="component" value="Unassembled WGS sequence"/>
</dbReference>
<protein>
    <submittedName>
        <fullName evidence="1">Uncharacterized protein</fullName>
    </submittedName>
</protein>
<accession>A0A845E7Q1</accession>
<evidence type="ECO:0000313" key="2">
    <source>
        <dbReference type="Proteomes" id="UP000460949"/>
    </source>
</evidence>
<organism evidence="1 2">
    <name type="scientific">Halobacillus litoralis</name>
    <dbReference type="NCBI Taxonomy" id="45668"/>
    <lineage>
        <taxon>Bacteria</taxon>
        <taxon>Bacillati</taxon>
        <taxon>Bacillota</taxon>
        <taxon>Bacilli</taxon>
        <taxon>Bacillales</taxon>
        <taxon>Bacillaceae</taxon>
        <taxon>Halobacillus</taxon>
    </lineage>
</organism>
<proteinExistence type="predicted"/>
<name>A0A845E7Q1_9BACI</name>
<sequence>MADIFSDYGYSSVYHRFKTPLYVTGLLDEMEPELLEDFFEHMDLSLDLFFDEFRFWIQYYSASQNNHS</sequence>
<gene>
    <name evidence="1" type="ORF">GLW04_17535</name>
</gene>
<reference evidence="1 2" key="1">
    <citation type="submission" date="2019-11" db="EMBL/GenBank/DDBJ databases">
        <title>Genome sequences of 17 halophilic strains isolated from different environments.</title>
        <authorList>
            <person name="Furrow R.E."/>
        </authorList>
    </citation>
    <scope>NUCLEOTIDE SEQUENCE [LARGE SCALE GENOMIC DNA]</scope>
    <source>
        <strain evidence="1 2">22511_23_Filter</strain>
    </source>
</reference>
<dbReference type="AlphaFoldDB" id="A0A845E7Q1"/>
<evidence type="ECO:0000313" key="1">
    <source>
        <dbReference type="EMBL" id="MYL21704.1"/>
    </source>
</evidence>